<reference evidence="2" key="1">
    <citation type="submission" date="2022-11" db="EMBL/GenBank/DDBJ databases">
        <authorList>
            <person name="Hyden B.L."/>
            <person name="Feng K."/>
            <person name="Yates T."/>
            <person name="Jawdy S."/>
            <person name="Smart L.B."/>
            <person name="Muchero W."/>
        </authorList>
    </citation>
    <scope>NUCLEOTIDE SEQUENCE</scope>
    <source>
        <tissue evidence="2">Shoot tip</tissue>
    </source>
</reference>
<reference evidence="2" key="2">
    <citation type="journal article" date="2023" name="Int. J. Mol. Sci.">
        <title>De Novo Assembly and Annotation of 11 Diverse Shrub Willow (Salix) Genomes Reveals Novel Gene Organization in Sex-Linked Regions.</title>
        <authorList>
            <person name="Hyden B."/>
            <person name="Feng K."/>
            <person name="Yates T.B."/>
            <person name="Jawdy S."/>
            <person name="Cereghino C."/>
            <person name="Smart L.B."/>
            <person name="Muchero W."/>
        </authorList>
    </citation>
    <scope>NUCLEOTIDE SEQUENCE</scope>
    <source>
        <tissue evidence="2">Shoot tip</tissue>
    </source>
</reference>
<gene>
    <name evidence="2" type="ORF">OIU74_006090</name>
</gene>
<comment type="caution">
    <text evidence="2">The sequence shown here is derived from an EMBL/GenBank/DDBJ whole genome shotgun (WGS) entry which is preliminary data.</text>
</comment>
<dbReference type="InterPro" id="IPR040262">
    <property type="entry name" value="At4g38062-like"/>
</dbReference>
<dbReference type="EMBL" id="JAPFFM010000012">
    <property type="protein sequence ID" value="KAJ6727974.1"/>
    <property type="molecule type" value="Genomic_DNA"/>
</dbReference>
<keyword evidence="1" id="KW-0175">Coiled coil</keyword>
<accession>A0A9Q0UDD6</accession>
<sequence length="128" mass="14791">MILKIANCCAKTSKASLLSQVEVEETIKQEKDDLSRLLKARDSRIDNMQHQIDFLEKELKTRESAASTSAMETVMSLESEKEGFLRTMREKDKILNDLQKEVGWLEQESLRRELEVSVLTLAEAERKF</sequence>
<keyword evidence="3" id="KW-1185">Reference proteome</keyword>
<dbReference type="PANTHER" id="PTHR45287:SF4">
    <property type="entry name" value="OS03G0691500 PROTEIN"/>
    <property type="match status" value="1"/>
</dbReference>
<protein>
    <submittedName>
        <fullName evidence="2">Uncharacterized protein</fullName>
    </submittedName>
</protein>
<dbReference type="Proteomes" id="UP001151752">
    <property type="component" value="Chromosome 11"/>
</dbReference>
<evidence type="ECO:0000313" key="3">
    <source>
        <dbReference type="Proteomes" id="UP001151752"/>
    </source>
</evidence>
<dbReference type="PANTHER" id="PTHR45287">
    <property type="entry name" value="OS03G0691500 PROTEIN"/>
    <property type="match status" value="1"/>
</dbReference>
<feature type="coiled-coil region" evidence="1">
    <location>
        <begin position="38"/>
        <end position="127"/>
    </location>
</feature>
<evidence type="ECO:0000256" key="1">
    <source>
        <dbReference type="SAM" id="Coils"/>
    </source>
</evidence>
<proteinExistence type="predicted"/>
<evidence type="ECO:0000313" key="2">
    <source>
        <dbReference type="EMBL" id="KAJ6727974.1"/>
    </source>
</evidence>
<dbReference type="AlphaFoldDB" id="A0A9Q0UDD6"/>
<name>A0A9Q0UDD6_9ROSI</name>
<organism evidence="2 3">
    <name type="scientific">Salix koriyanagi</name>
    <dbReference type="NCBI Taxonomy" id="2511006"/>
    <lineage>
        <taxon>Eukaryota</taxon>
        <taxon>Viridiplantae</taxon>
        <taxon>Streptophyta</taxon>
        <taxon>Embryophyta</taxon>
        <taxon>Tracheophyta</taxon>
        <taxon>Spermatophyta</taxon>
        <taxon>Magnoliopsida</taxon>
        <taxon>eudicotyledons</taxon>
        <taxon>Gunneridae</taxon>
        <taxon>Pentapetalae</taxon>
        <taxon>rosids</taxon>
        <taxon>fabids</taxon>
        <taxon>Malpighiales</taxon>
        <taxon>Salicaceae</taxon>
        <taxon>Saliceae</taxon>
        <taxon>Salix</taxon>
    </lineage>
</organism>